<sequence length="257" mass="28332">MSAKSWTHMLPRKAFFESLCRSQYTGRAGPDFLASASASVVSPRRRVVANSDTVRQTFAGDEALAGLSDESILSLFTAGFFGGFVFGLEGLLSRAGAWRLLPVHFSTFQTVSGTTAPNNIWKSSDIPRLELCSPGTTLFGIFQLIEKRIFDTRLSSSDATTTTTSYVDYAFGSDQYSFAGCHRFSITRPFPPSPTTRVEPTQTQPTPPQQIRTRISLEGFTCNPQREKQSMPAIGTWFHSRYAKALFANGIQAVLDR</sequence>
<organism evidence="1 2">
    <name type="scientific">Trichothecium roseum</name>
    <dbReference type="NCBI Taxonomy" id="47278"/>
    <lineage>
        <taxon>Eukaryota</taxon>
        <taxon>Fungi</taxon>
        <taxon>Dikarya</taxon>
        <taxon>Ascomycota</taxon>
        <taxon>Pezizomycotina</taxon>
        <taxon>Sordariomycetes</taxon>
        <taxon>Hypocreomycetidae</taxon>
        <taxon>Hypocreales</taxon>
        <taxon>Hypocreales incertae sedis</taxon>
        <taxon>Trichothecium</taxon>
    </lineage>
</organism>
<reference evidence="1" key="1">
    <citation type="submission" date="2022-10" db="EMBL/GenBank/DDBJ databases">
        <title>Complete Genome of Trichothecium roseum strain YXFP-22015, a Plant Pathogen Isolated from Citrus.</title>
        <authorList>
            <person name="Wang Y."/>
            <person name="Zhu L."/>
        </authorList>
    </citation>
    <scope>NUCLEOTIDE SEQUENCE</scope>
    <source>
        <strain evidence="1">YXFP-22015</strain>
    </source>
</reference>
<accession>A0ACC0V7Z9</accession>
<evidence type="ECO:0000313" key="2">
    <source>
        <dbReference type="Proteomes" id="UP001163324"/>
    </source>
</evidence>
<dbReference type="EMBL" id="CM047942">
    <property type="protein sequence ID" value="KAI9901979.1"/>
    <property type="molecule type" value="Genomic_DNA"/>
</dbReference>
<comment type="caution">
    <text evidence="1">The sequence shown here is derived from an EMBL/GenBank/DDBJ whole genome shotgun (WGS) entry which is preliminary data.</text>
</comment>
<proteinExistence type="predicted"/>
<dbReference type="Proteomes" id="UP001163324">
    <property type="component" value="Chromosome 3"/>
</dbReference>
<name>A0ACC0V7Z9_9HYPO</name>
<protein>
    <submittedName>
        <fullName evidence="1">Uncharacterized protein</fullName>
    </submittedName>
</protein>
<gene>
    <name evidence="1" type="ORF">N3K66_003796</name>
</gene>
<evidence type="ECO:0000313" key="1">
    <source>
        <dbReference type="EMBL" id="KAI9901979.1"/>
    </source>
</evidence>
<keyword evidence="2" id="KW-1185">Reference proteome</keyword>